<organism evidence="2 3">
    <name type="scientific">Enhydrobacter aerosaccus</name>
    <dbReference type="NCBI Taxonomy" id="225324"/>
    <lineage>
        <taxon>Bacteria</taxon>
        <taxon>Pseudomonadati</taxon>
        <taxon>Pseudomonadota</taxon>
        <taxon>Alphaproteobacteria</taxon>
        <taxon>Hyphomicrobiales</taxon>
        <taxon>Enhydrobacter</taxon>
    </lineage>
</organism>
<dbReference type="InterPro" id="IPR013658">
    <property type="entry name" value="SGL"/>
</dbReference>
<name>A0A1T4T2N8_9HYPH</name>
<dbReference type="RefSeq" id="WP_085937268.1">
    <property type="nucleotide sequence ID" value="NZ_FUWJ01000012.1"/>
</dbReference>
<dbReference type="STRING" id="225324.SAMN02745126_05531"/>
<dbReference type="InterPro" id="IPR051262">
    <property type="entry name" value="SMP-30/CGR1_Lactonase"/>
</dbReference>
<dbReference type="SUPFAM" id="SSF63829">
    <property type="entry name" value="Calcium-dependent phosphotriesterase"/>
    <property type="match status" value="1"/>
</dbReference>
<dbReference type="PANTHER" id="PTHR47572:SF5">
    <property type="entry name" value="BLR2277 PROTEIN"/>
    <property type="match status" value="1"/>
</dbReference>
<dbReference type="EMBL" id="FUWJ01000012">
    <property type="protein sequence ID" value="SKA34745.1"/>
    <property type="molecule type" value="Genomic_DNA"/>
</dbReference>
<feature type="domain" description="SMP-30/Gluconolactonase/LRE-like region" evidence="1">
    <location>
        <begin position="43"/>
        <end position="275"/>
    </location>
</feature>
<sequence>MYGLTKPVPATEFTRMPDKYRKPRRTSWGDANAAGMELDSFLEGPSFDRAGNLYVTDIPFGRVFRISPAGEWTLVTEYDGWPNGLKIHKDGRIFITDYKRGIVQLDPDSGKVTPVIDHRGSESFKGVNDLFFAANGDLYFTDQGQTGLHDPTGRVYRYDATGRLTLLVNTVPSPNGLVMNKAETVLYVGVTRGNAVWRLPLMADGTASKVGLFIQMSGGHAGPDGMALDAEGGLLVAHPSTTVWRFDHLGRPTHHVDAGDDIFCTNIAFNGHDLYLVVSRSSEKVAGGTILRARMPVGGKPMYSHA</sequence>
<dbReference type="Pfam" id="PF08450">
    <property type="entry name" value="SGL"/>
    <property type="match status" value="1"/>
</dbReference>
<dbReference type="AlphaFoldDB" id="A0A1T4T2N8"/>
<reference evidence="3" key="1">
    <citation type="submission" date="2017-02" db="EMBL/GenBank/DDBJ databases">
        <authorList>
            <person name="Varghese N."/>
            <person name="Submissions S."/>
        </authorList>
    </citation>
    <scope>NUCLEOTIDE SEQUENCE [LARGE SCALE GENOMIC DNA]</scope>
    <source>
        <strain evidence="3">ATCC 27094</strain>
    </source>
</reference>
<gene>
    <name evidence="2" type="ORF">SAMN02745126_05531</name>
</gene>
<proteinExistence type="predicted"/>
<evidence type="ECO:0000313" key="3">
    <source>
        <dbReference type="Proteomes" id="UP000190092"/>
    </source>
</evidence>
<dbReference type="OrthoDB" id="241638at2"/>
<dbReference type="Proteomes" id="UP000190092">
    <property type="component" value="Unassembled WGS sequence"/>
</dbReference>
<dbReference type="PANTHER" id="PTHR47572">
    <property type="entry name" value="LIPOPROTEIN-RELATED"/>
    <property type="match status" value="1"/>
</dbReference>
<protein>
    <submittedName>
        <fullName evidence="2">Gluconolactonase</fullName>
    </submittedName>
</protein>
<dbReference type="Gene3D" id="2.120.10.30">
    <property type="entry name" value="TolB, C-terminal domain"/>
    <property type="match status" value="1"/>
</dbReference>
<keyword evidence="3" id="KW-1185">Reference proteome</keyword>
<accession>A0A1T4T2N8</accession>
<dbReference type="InterPro" id="IPR011042">
    <property type="entry name" value="6-blade_b-propeller_TolB-like"/>
</dbReference>
<evidence type="ECO:0000313" key="2">
    <source>
        <dbReference type="EMBL" id="SKA34745.1"/>
    </source>
</evidence>
<evidence type="ECO:0000259" key="1">
    <source>
        <dbReference type="Pfam" id="PF08450"/>
    </source>
</evidence>